<name>A0A2D0JLG3_9GAMM</name>
<dbReference type="InterPro" id="IPR010090">
    <property type="entry name" value="Phage_tape_meas"/>
</dbReference>
<evidence type="ECO:0000259" key="2">
    <source>
        <dbReference type="Pfam" id="PF10145"/>
    </source>
</evidence>
<keyword evidence="1" id="KW-0175">Coiled coil</keyword>
<comment type="caution">
    <text evidence="3">The sequence shown here is derived from an EMBL/GenBank/DDBJ whole genome shotgun (WGS) entry which is preliminary data.</text>
</comment>
<dbReference type="Pfam" id="PF10145">
    <property type="entry name" value="PhageMin_Tail"/>
    <property type="match status" value="1"/>
</dbReference>
<feature type="coiled-coil region" evidence="1">
    <location>
        <begin position="100"/>
        <end position="127"/>
    </location>
</feature>
<proteinExistence type="predicted"/>
<sequence>MARDLKISLAVSFRDDASKEVIKLLRDVVKGSEEAGKAADRERQRRRKSLQEMTAAARRQARDDRARETLGVRAERSIQREITRTIASYNRLARSGTLSAAEQGRAYDAMRQRIAALRNEMQGVSRLTKLGAFGNKIMTVGGGLVAGSMVMAKPIKNQMSYQATLSSMANTAFADRDAQGRIEGKKDLDNMIRKAVSEGGGTKETAAQALSDLLSSGMFNGETVKDILPLLQRYSSASGVDVQDLARVVIALRKNFGITSKESMKTALDMGITAGQAGAFELPDMARWLSQQLSGSNSLGMKGLDDFAVVLAANQAAVATAGTNDQAGNNLMNLLLKLNSRELSETAKKIKVDKYGIDLSGTLTQAREHDINPLDAFLMLTDRITANNPQYKALQKKIESSKTSEPEKLEAMAAMTKIAEGSAIGELVADQGALMALIGLRSQREYMMDVRNQALAQKNVASGKGAGDINFEVVSADPEFKLNQAKNAKDFAEMEAVKPLSAVVGDLSQRFTDLSKEFPNLTTTVIGATTAIEAMAVAAAAFAGIKFITGRNSVPAGTATPGGGSGGGGRFGRFGRWLRTSTRGLTGSLSRLLSTPAGRAIPVLGTGLAAYQGGLDFPLVQIQSKDEKLAELRQRLGRELTEFEKAYYGTAGAKDAWRDIKSLFGAEDELSIKKAPVSQQDVEKAGIVPTAHAPQQTSANTPPPPLPPITINSQLTLDGRVLAEATNQYNATEAGRGTGGIYP</sequence>
<evidence type="ECO:0000313" key="4">
    <source>
        <dbReference type="Proteomes" id="UP000221980"/>
    </source>
</evidence>
<keyword evidence="4" id="KW-1185">Reference proteome</keyword>
<feature type="domain" description="Phage tail tape measure protein" evidence="2">
    <location>
        <begin position="194"/>
        <end position="387"/>
    </location>
</feature>
<organism evidence="3 4">
    <name type="scientific">Xenorhabdus miraniensis</name>
    <dbReference type="NCBI Taxonomy" id="351674"/>
    <lineage>
        <taxon>Bacteria</taxon>
        <taxon>Pseudomonadati</taxon>
        <taxon>Pseudomonadota</taxon>
        <taxon>Gammaproteobacteria</taxon>
        <taxon>Enterobacterales</taxon>
        <taxon>Morganellaceae</taxon>
        <taxon>Xenorhabdus</taxon>
    </lineage>
</organism>
<accession>A0A2D0JLG3</accession>
<dbReference type="OrthoDB" id="8019720at2"/>
<evidence type="ECO:0000313" key="3">
    <source>
        <dbReference type="EMBL" id="PHM47084.1"/>
    </source>
</evidence>
<dbReference type="EMBL" id="NITZ01000022">
    <property type="protein sequence ID" value="PHM47084.1"/>
    <property type="molecule type" value="Genomic_DNA"/>
</dbReference>
<protein>
    <recommendedName>
        <fullName evidence="2">Phage tail tape measure protein domain-containing protein</fullName>
    </recommendedName>
</protein>
<dbReference type="Proteomes" id="UP000221980">
    <property type="component" value="Unassembled WGS sequence"/>
</dbReference>
<dbReference type="AlphaFoldDB" id="A0A2D0JLG3"/>
<reference evidence="3 4" key="1">
    <citation type="journal article" date="2017" name="Nat. Microbiol.">
        <title>Natural product diversity associated with the nematode symbionts Photorhabdus and Xenorhabdus.</title>
        <authorList>
            <person name="Tobias N.J."/>
            <person name="Wolff H."/>
            <person name="Djahanschiri B."/>
            <person name="Grundmann F."/>
            <person name="Kronenwerth M."/>
            <person name="Shi Y.M."/>
            <person name="Simonyi S."/>
            <person name="Grun P."/>
            <person name="Shapiro-Ilan D."/>
            <person name="Pidot S.J."/>
            <person name="Stinear T.P."/>
            <person name="Ebersberger I."/>
            <person name="Bode H.B."/>
        </authorList>
    </citation>
    <scope>NUCLEOTIDE SEQUENCE [LARGE SCALE GENOMIC DNA]</scope>
    <source>
        <strain evidence="3 4">DSM 17902</strain>
    </source>
</reference>
<gene>
    <name evidence="3" type="ORF">Xmir_03503</name>
</gene>
<evidence type="ECO:0000256" key="1">
    <source>
        <dbReference type="SAM" id="Coils"/>
    </source>
</evidence>
<dbReference type="RefSeq" id="WP_099115415.1">
    <property type="nucleotide sequence ID" value="NZ_CAWNQI010000054.1"/>
</dbReference>